<evidence type="ECO:0000313" key="3">
    <source>
        <dbReference type="Proteomes" id="UP000177062"/>
    </source>
</evidence>
<dbReference type="InterPro" id="IPR029044">
    <property type="entry name" value="Nucleotide-diphossugar_trans"/>
</dbReference>
<dbReference type="AlphaFoldDB" id="A0A1G1YY26"/>
<dbReference type="Pfam" id="PF00483">
    <property type="entry name" value="NTP_transferase"/>
    <property type="match status" value="1"/>
</dbReference>
<gene>
    <name evidence="2" type="ORF">A2Y84_01050</name>
</gene>
<reference evidence="2 3" key="1">
    <citation type="journal article" date="2016" name="Nat. Commun.">
        <title>Thousands of microbial genomes shed light on interconnected biogeochemical processes in an aquifer system.</title>
        <authorList>
            <person name="Anantharaman K."/>
            <person name="Brown C.T."/>
            <person name="Hug L.A."/>
            <person name="Sharon I."/>
            <person name="Castelle C.J."/>
            <person name="Probst A.J."/>
            <person name="Thomas B.C."/>
            <person name="Singh A."/>
            <person name="Wilkins M.J."/>
            <person name="Karaoz U."/>
            <person name="Brodie E.L."/>
            <person name="Williams K.H."/>
            <person name="Hubbard S.S."/>
            <person name="Banfield J.F."/>
        </authorList>
    </citation>
    <scope>NUCLEOTIDE SEQUENCE [LARGE SCALE GENOMIC DNA]</scope>
</reference>
<dbReference type="InterPro" id="IPR005835">
    <property type="entry name" value="NTP_transferase_dom"/>
</dbReference>
<evidence type="ECO:0000259" key="1">
    <source>
        <dbReference type="Pfam" id="PF00483"/>
    </source>
</evidence>
<comment type="caution">
    <text evidence="2">The sequence shown here is derived from an EMBL/GenBank/DDBJ whole genome shotgun (WGS) entry which is preliminary data.</text>
</comment>
<organism evidence="2 3">
    <name type="scientific">Candidatus Colwellbacteria bacterium RBG_13_48_8</name>
    <dbReference type="NCBI Taxonomy" id="1797685"/>
    <lineage>
        <taxon>Bacteria</taxon>
        <taxon>Candidatus Colwelliibacteriota</taxon>
    </lineage>
</organism>
<name>A0A1G1YY26_9BACT</name>
<dbReference type="Proteomes" id="UP000177062">
    <property type="component" value="Unassembled WGS sequence"/>
</dbReference>
<dbReference type="Gene3D" id="3.90.550.10">
    <property type="entry name" value="Spore Coat Polysaccharide Biosynthesis Protein SpsA, Chain A"/>
    <property type="match status" value="1"/>
</dbReference>
<sequence length="119" mass="13293">MCAEGQEPTVLVKESPHPDRFGVCIVDDQGYLKNVLEKKPNPPSNLVNIGVYLLNRDIFDVPKVKLPGGEYNLSEQISSWASKAKIKVLEARFWQPVGYLEDLPIAEQLLQTLAGTRTD</sequence>
<proteinExistence type="predicted"/>
<dbReference type="EMBL" id="MHIT01000029">
    <property type="protein sequence ID" value="OGY56317.1"/>
    <property type="molecule type" value="Genomic_DNA"/>
</dbReference>
<protein>
    <recommendedName>
        <fullName evidence="1">Nucleotidyl transferase domain-containing protein</fullName>
    </recommendedName>
</protein>
<evidence type="ECO:0000313" key="2">
    <source>
        <dbReference type="EMBL" id="OGY56317.1"/>
    </source>
</evidence>
<dbReference type="SUPFAM" id="SSF53448">
    <property type="entry name" value="Nucleotide-diphospho-sugar transferases"/>
    <property type="match status" value="1"/>
</dbReference>
<accession>A0A1G1YY26</accession>
<feature type="domain" description="Nucleotidyl transferase" evidence="1">
    <location>
        <begin position="7"/>
        <end position="107"/>
    </location>
</feature>